<feature type="non-terminal residue" evidence="5">
    <location>
        <position position="1"/>
    </location>
</feature>
<evidence type="ECO:0000256" key="3">
    <source>
        <dbReference type="SAM" id="Coils"/>
    </source>
</evidence>
<sequence>SPSASIFLTKLEYDSQTFNKTVFIKWAAPWCGHSQDLAPIWDRLVLSTIAIDDSSILIAEVDCAKESEWCIEMGHTAYPTLTYGDSSTGGIFLQKYKSVNKSYEDLLKFVQEKLMNKSFCTPGNVAACTDEKRDRIRHYSDKSISDLKVLIEKEESLIDEAKKKFEKRNKDLQVEYD</sequence>
<dbReference type="PANTHER" id="PTHR45672">
    <property type="entry name" value="PROTEIN DISULFIDE-ISOMERASE C17H9.14C-RELATED"/>
    <property type="match status" value="1"/>
</dbReference>
<dbReference type="InterPro" id="IPR036249">
    <property type="entry name" value="Thioredoxin-like_sf"/>
</dbReference>
<comment type="similarity">
    <text evidence="1">Belongs to the protein disulfide isomerase family.</text>
</comment>
<dbReference type="OrthoDB" id="7692197at2759"/>
<keyword evidence="6" id="KW-1185">Reference proteome</keyword>
<dbReference type="AlphaFoldDB" id="A0A1E7ES68"/>
<proteinExistence type="inferred from homology"/>
<feature type="non-terminal residue" evidence="5">
    <location>
        <position position="177"/>
    </location>
</feature>
<dbReference type="SUPFAM" id="SSF52833">
    <property type="entry name" value="Thioredoxin-like"/>
    <property type="match status" value="1"/>
</dbReference>
<dbReference type="EMBL" id="KV784378">
    <property type="protein sequence ID" value="OEU08858.1"/>
    <property type="molecule type" value="Genomic_DNA"/>
</dbReference>
<dbReference type="Pfam" id="PF00085">
    <property type="entry name" value="Thioredoxin"/>
    <property type="match status" value="1"/>
</dbReference>
<keyword evidence="2" id="KW-0732">Signal</keyword>
<dbReference type="GO" id="GO:0006457">
    <property type="term" value="P:protein folding"/>
    <property type="evidence" value="ECO:0007669"/>
    <property type="project" value="TreeGrafter"/>
</dbReference>
<dbReference type="InterPro" id="IPR013766">
    <property type="entry name" value="Thioredoxin_domain"/>
</dbReference>
<protein>
    <recommendedName>
        <fullName evidence="4">Thioredoxin domain-containing protein</fullName>
    </recommendedName>
</protein>
<dbReference type="GO" id="GO:0003756">
    <property type="term" value="F:protein disulfide isomerase activity"/>
    <property type="evidence" value="ECO:0007669"/>
    <property type="project" value="TreeGrafter"/>
</dbReference>
<evidence type="ECO:0000256" key="1">
    <source>
        <dbReference type="ARBA" id="ARBA00006347"/>
    </source>
</evidence>
<evidence type="ECO:0000259" key="4">
    <source>
        <dbReference type="PROSITE" id="PS51352"/>
    </source>
</evidence>
<reference evidence="5 6" key="1">
    <citation type="submission" date="2016-09" db="EMBL/GenBank/DDBJ databases">
        <title>Extensive genetic diversity and differential bi-allelic expression allows diatom success in the polar Southern Ocean.</title>
        <authorList>
            <consortium name="DOE Joint Genome Institute"/>
            <person name="Mock T."/>
            <person name="Otillar R.P."/>
            <person name="Strauss J."/>
            <person name="Dupont C."/>
            <person name="Frickenhaus S."/>
            <person name="Maumus F."/>
            <person name="Mcmullan M."/>
            <person name="Sanges R."/>
            <person name="Schmutz J."/>
            <person name="Toseland A."/>
            <person name="Valas R."/>
            <person name="Veluchamy A."/>
            <person name="Ward B.J."/>
            <person name="Allen A."/>
            <person name="Barry K."/>
            <person name="Falciatore A."/>
            <person name="Ferrante M."/>
            <person name="Fortunato A.E."/>
            <person name="Gloeckner G."/>
            <person name="Gruber A."/>
            <person name="Hipkin R."/>
            <person name="Janech M."/>
            <person name="Kroth P."/>
            <person name="Leese F."/>
            <person name="Lindquist E."/>
            <person name="Lyon B.R."/>
            <person name="Martin J."/>
            <person name="Mayer C."/>
            <person name="Parker M."/>
            <person name="Quesneville H."/>
            <person name="Raymond J."/>
            <person name="Uhlig C."/>
            <person name="Valentin K.U."/>
            <person name="Worden A.Z."/>
            <person name="Armbrust E.V."/>
            <person name="Bowler C."/>
            <person name="Green B."/>
            <person name="Moulton V."/>
            <person name="Van Oosterhout C."/>
            <person name="Grigoriev I."/>
        </authorList>
    </citation>
    <scope>NUCLEOTIDE SEQUENCE [LARGE SCALE GENOMIC DNA]</scope>
    <source>
        <strain evidence="5 6">CCMP1102</strain>
    </source>
</reference>
<feature type="coiled-coil region" evidence="3">
    <location>
        <begin position="144"/>
        <end position="171"/>
    </location>
</feature>
<keyword evidence="3" id="KW-0175">Coiled coil</keyword>
<evidence type="ECO:0000313" key="6">
    <source>
        <dbReference type="Proteomes" id="UP000095751"/>
    </source>
</evidence>
<gene>
    <name evidence="5" type="ORF">FRACYDRAFT_152705</name>
</gene>
<dbReference type="InParanoid" id="A0A1E7ES68"/>
<dbReference type="Gene3D" id="3.40.30.10">
    <property type="entry name" value="Glutaredoxin"/>
    <property type="match status" value="1"/>
</dbReference>
<dbReference type="InterPro" id="IPR051063">
    <property type="entry name" value="PDI"/>
</dbReference>
<feature type="domain" description="Thioredoxin" evidence="4">
    <location>
        <begin position="1"/>
        <end position="115"/>
    </location>
</feature>
<evidence type="ECO:0000313" key="5">
    <source>
        <dbReference type="EMBL" id="OEU08858.1"/>
    </source>
</evidence>
<dbReference type="Proteomes" id="UP000095751">
    <property type="component" value="Unassembled WGS sequence"/>
</dbReference>
<dbReference type="PANTHER" id="PTHR45672:SF3">
    <property type="entry name" value="THIOREDOXIN DOMAIN-CONTAINING PROTEIN 5"/>
    <property type="match status" value="1"/>
</dbReference>
<dbReference type="PROSITE" id="PS51352">
    <property type="entry name" value="THIOREDOXIN_2"/>
    <property type="match status" value="1"/>
</dbReference>
<accession>A0A1E7ES68</accession>
<dbReference type="GO" id="GO:0005783">
    <property type="term" value="C:endoplasmic reticulum"/>
    <property type="evidence" value="ECO:0007669"/>
    <property type="project" value="TreeGrafter"/>
</dbReference>
<evidence type="ECO:0000256" key="2">
    <source>
        <dbReference type="ARBA" id="ARBA00022729"/>
    </source>
</evidence>
<dbReference type="KEGG" id="fcy:FRACYDRAFT_152705"/>
<organism evidence="5 6">
    <name type="scientific">Fragilariopsis cylindrus CCMP1102</name>
    <dbReference type="NCBI Taxonomy" id="635003"/>
    <lineage>
        <taxon>Eukaryota</taxon>
        <taxon>Sar</taxon>
        <taxon>Stramenopiles</taxon>
        <taxon>Ochrophyta</taxon>
        <taxon>Bacillariophyta</taxon>
        <taxon>Bacillariophyceae</taxon>
        <taxon>Bacillariophycidae</taxon>
        <taxon>Bacillariales</taxon>
        <taxon>Bacillariaceae</taxon>
        <taxon>Fragilariopsis</taxon>
    </lineage>
</organism>
<name>A0A1E7ES68_9STRA</name>